<proteinExistence type="inferred from homology"/>
<name>A0ABZ2J876_9PSED</name>
<evidence type="ECO:0000256" key="1">
    <source>
        <dbReference type="ARBA" id="ARBA00009075"/>
    </source>
</evidence>
<keyword evidence="2" id="KW-0813">Transport</keyword>
<dbReference type="InterPro" id="IPR005318">
    <property type="entry name" value="OM_porin_bac"/>
</dbReference>
<keyword evidence="3" id="KW-0732">Signal</keyword>
<evidence type="ECO:0000313" key="5">
    <source>
        <dbReference type="Proteomes" id="UP001375228"/>
    </source>
</evidence>
<dbReference type="RefSeq" id="WP_012315124.1">
    <property type="nucleotide sequence ID" value="NZ_CP146690.1"/>
</dbReference>
<evidence type="ECO:0000256" key="3">
    <source>
        <dbReference type="ARBA" id="ARBA00022729"/>
    </source>
</evidence>
<dbReference type="InterPro" id="IPR023614">
    <property type="entry name" value="Porin_dom_sf"/>
</dbReference>
<accession>A0ABZ2J876</accession>
<dbReference type="Pfam" id="PF03573">
    <property type="entry name" value="OprD"/>
    <property type="match status" value="1"/>
</dbReference>
<dbReference type="Proteomes" id="UP001375228">
    <property type="component" value="Chromosome"/>
</dbReference>
<comment type="similarity">
    <text evidence="1">Belongs to the outer membrane porin (Opr) (TC 1.B.25) family.</text>
</comment>
<organism evidence="4 5">
    <name type="scientific">Pseudomonas juntendi</name>
    <dbReference type="NCBI Taxonomy" id="2666183"/>
    <lineage>
        <taxon>Bacteria</taxon>
        <taxon>Pseudomonadati</taxon>
        <taxon>Pseudomonadota</taxon>
        <taxon>Gammaproteobacteria</taxon>
        <taxon>Pseudomonadales</taxon>
        <taxon>Pseudomonadaceae</taxon>
        <taxon>Pseudomonas</taxon>
    </lineage>
</organism>
<evidence type="ECO:0000256" key="2">
    <source>
        <dbReference type="ARBA" id="ARBA00022448"/>
    </source>
</evidence>
<evidence type="ECO:0000313" key="4">
    <source>
        <dbReference type="EMBL" id="WWY19388.1"/>
    </source>
</evidence>
<gene>
    <name evidence="4" type="ORF">V9385_17190</name>
</gene>
<keyword evidence="5" id="KW-1185">Reference proteome</keyword>
<dbReference type="EMBL" id="CP146691">
    <property type="protein sequence ID" value="WWY19388.1"/>
    <property type="molecule type" value="Genomic_DNA"/>
</dbReference>
<sequence>MLVGIDHEHRHTIGYTTQAMGVDVQAGTVNDAWIQCGSTHQHDFDFASLGLLGLTLMNRYIQGRDIDVSPADHNGKELIRESELAYSVQTGTFKDLVL</sequence>
<dbReference type="Gene3D" id="2.40.160.10">
    <property type="entry name" value="Porin"/>
    <property type="match status" value="1"/>
</dbReference>
<protein>
    <submittedName>
        <fullName evidence="4">OprD family outer membrane porin</fullName>
    </submittedName>
</protein>
<reference evidence="4 5" key="1">
    <citation type="submission" date="2024-03" db="EMBL/GenBank/DDBJ databases">
        <title>Pseudomonas juntendi.</title>
        <authorList>
            <person name="Liu Y."/>
        </authorList>
    </citation>
    <scope>NUCLEOTIDE SEQUENCE [LARGE SCALE GENOMIC DNA]</scope>
    <source>
        <strain evidence="4 5">L4046hy</strain>
    </source>
</reference>